<proteinExistence type="inferred from homology"/>
<dbReference type="InterPro" id="IPR003959">
    <property type="entry name" value="ATPase_AAA_core"/>
</dbReference>
<dbReference type="RefSeq" id="WP_072853927.1">
    <property type="nucleotide sequence ID" value="NZ_FQVI01000023.1"/>
</dbReference>
<dbReference type="SMART" id="SM00382">
    <property type="entry name" value="AAA"/>
    <property type="match status" value="1"/>
</dbReference>
<accession>A0A1M5B148</accession>
<dbReference type="GO" id="GO:0016887">
    <property type="term" value="F:ATP hydrolysis activity"/>
    <property type="evidence" value="ECO:0007669"/>
    <property type="project" value="InterPro"/>
</dbReference>
<dbReference type="InterPro" id="IPR052381">
    <property type="entry name" value="AAA_domain_protein"/>
</dbReference>
<comment type="similarity">
    <text evidence="3">Belongs to the AAA ATPase family. Highly divergent.</text>
</comment>
<keyword evidence="7" id="KW-1185">Reference proteome</keyword>
<dbReference type="PANTHER" id="PTHR42960">
    <property type="entry name" value="YCF46 PROTEIN"/>
    <property type="match status" value="1"/>
</dbReference>
<evidence type="ECO:0000256" key="1">
    <source>
        <dbReference type="ARBA" id="ARBA00022741"/>
    </source>
</evidence>
<evidence type="ECO:0000256" key="4">
    <source>
        <dbReference type="ARBA" id="ARBA00040480"/>
    </source>
</evidence>
<dbReference type="GO" id="GO:0005524">
    <property type="term" value="F:ATP binding"/>
    <property type="evidence" value="ECO:0007669"/>
    <property type="project" value="UniProtKB-KW"/>
</dbReference>
<dbReference type="Gene3D" id="3.40.50.300">
    <property type="entry name" value="P-loop containing nucleotide triphosphate hydrolases"/>
    <property type="match status" value="1"/>
</dbReference>
<dbReference type="OrthoDB" id="9806903at2"/>
<reference evidence="6 7" key="1">
    <citation type="submission" date="2016-11" db="EMBL/GenBank/DDBJ databases">
        <authorList>
            <person name="Jaros S."/>
            <person name="Januszkiewicz K."/>
            <person name="Wedrychowicz H."/>
        </authorList>
    </citation>
    <scope>NUCLEOTIDE SEQUENCE [LARGE SCALE GENOMIC DNA]</scope>
    <source>
        <strain evidence="6 7">DSM 17459</strain>
    </source>
</reference>
<evidence type="ECO:0000313" key="7">
    <source>
        <dbReference type="Proteomes" id="UP000184245"/>
    </source>
</evidence>
<organism evidence="6 7">
    <name type="scientific">Lactonifactor longoviformis DSM 17459</name>
    <dbReference type="NCBI Taxonomy" id="1122155"/>
    <lineage>
        <taxon>Bacteria</taxon>
        <taxon>Bacillati</taxon>
        <taxon>Bacillota</taxon>
        <taxon>Clostridia</taxon>
        <taxon>Eubacteriales</taxon>
        <taxon>Clostridiaceae</taxon>
        <taxon>Lactonifactor</taxon>
    </lineage>
</organism>
<dbReference type="InterPro" id="IPR027417">
    <property type="entry name" value="P-loop_NTPase"/>
</dbReference>
<keyword evidence="2" id="KW-0067">ATP-binding</keyword>
<dbReference type="Proteomes" id="UP000184245">
    <property type="component" value="Unassembled WGS sequence"/>
</dbReference>
<name>A0A1M5B148_9CLOT</name>
<dbReference type="STRING" id="1122155.SAMN02745158_03436"/>
<protein>
    <recommendedName>
        <fullName evidence="4">Uncharacterized AAA domain-containing protein ycf46</fullName>
    </recommendedName>
</protein>
<dbReference type="Pfam" id="PF00004">
    <property type="entry name" value="AAA"/>
    <property type="match status" value="1"/>
</dbReference>
<dbReference type="SUPFAM" id="SSF52540">
    <property type="entry name" value="P-loop containing nucleoside triphosphate hydrolases"/>
    <property type="match status" value="1"/>
</dbReference>
<evidence type="ECO:0000256" key="3">
    <source>
        <dbReference type="ARBA" id="ARBA00038088"/>
    </source>
</evidence>
<dbReference type="EMBL" id="FQVI01000023">
    <property type="protein sequence ID" value="SHF36234.1"/>
    <property type="molecule type" value="Genomic_DNA"/>
</dbReference>
<dbReference type="AlphaFoldDB" id="A0A1M5B148"/>
<evidence type="ECO:0000256" key="2">
    <source>
        <dbReference type="ARBA" id="ARBA00022840"/>
    </source>
</evidence>
<dbReference type="PANTHER" id="PTHR42960:SF1">
    <property type="entry name" value="YCF46 PROTEIN"/>
    <property type="match status" value="1"/>
</dbReference>
<keyword evidence="1" id="KW-0547">Nucleotide-binding</keyword>
<gene>
    <name evidence="6" type="ORF">SAMN02745158_03436</name>
</gene>
<dbReference type="InterPro" id="IPR003593">
    <property type="entry name" value="AAA+_ATPase"/>
</dbReference>
<evidence type="ECO:0000259" key="5">
    <source>
        <dbReference type="SMART" id="SM00382"/>
    </source>
</evidence>
<sequence>MKSLADLAMRVMDLYESGVAAFLFPTNYGEDLNRLTDCISCEMGYLPKNNIWEIGRIRNREGGYADDIYRYMGGAAPLEYPAGRVCAYTSVDLLRKTCASSPDYIAQALEAFFAVEDEEHSILIVRNAEEYIKRGSSFARALEKILCSSAGKQKNKKMLFLASGSAIQLPPMLEPYIYVEEIPGLTEAEIGNIIWEILGDKTAGDDKLYKKMIQYFKGFRTSEIKRILQYALLQPDAFGASGKALFRIINEEKKQLLIKSNSLLEWAEEREEQVGGLEAIKKWLSRKAAIYQNFDIMIEDQAELPKGVLIAGIPGTGKSLLARVTQQIFGIPLLKMSMGRLLGSYLGESEANLERALRLLKEMAPCVLWIDELEKAFAGTGSQEGHEVTLRLFGIFLSWMQEKDFPCFIVATANQLTGLRPEFFRKGRFDEKFYTFMPSQRECLDIFRVCLKRRTKNLEEDFSAVSEDELKKLLLPVLLYAAERKKFMTGAEIQALVTAAFESLILEYLEEEASLIRQNGRKKVSVRFPLTRVAESLRESLDETRMNAESKLYEISGIWLEMRKYDFLPAAGEKAEILPFDSLGEDGRFRPLTPLEEIYDQRLREEVIKGVEYLIAQEKKNNSNLPL</sequence>
<evidence type="ECO:0000313" key="6">
    <source>
        <dbReference type="EMBL" id="SHF36234.1"/>
    </source>
</evidence>
<feature type="domain" description="AAA+ ATPase" evidence="5">
    <location>
        <begin position="304"/>
        <end position="438"/>
    </location>
</feature>